<keyword evidence="3" id="KW-0560">Oxidoreductase</keyword>
<comment type="similarity">
    <text evidence="1">Belongs to the short-chain dehydrogenases/reductases (SDR) family.</text>
</comment>
<dbReference type="Gene3D" id="3.40.50.720">
    <property type="entry name" value="NAD(P)-binding Rossmann-like Domain"/>
    <property type="match status" value="1"/>
</dbReference>
<feature type="region of interest" description="Disordered" evidence="4">
    <location>
        <begin position="1"/>
        <end position="29"/>
    </location>
</feature>
<organism evidence="5 6">
    <name type="scientific">Saccharomycodes ludwigii</name>
    <dbReference type="NCBI Taxonomy" id="36035"/>
    <lineage>
        <taxon>Eukaryota</taxon>
        <taxon>Fungi</taxon>
        <taxon>Dikarya</taxon>
        <taxon>Ascomycota</taxon>
        <taxon>Saccharomycotina</taxon>
        <taxon>Saccharomycetes</taxon>
        <taxon>Saccharomycodales</taxon>
        <taxon>Saccharomycodaceae</taxon>
        <taxon>Saccharomycodes</taxon>
    </lineage>
</organism>
<dbReference type="GO" id="GO:0016616">
    <property type="term" value="F:oxidoreductase activity, acting on the CH-OH group of donors, NAD or NADP as acceptor"/>
    <property type="evidence" value="ECO:0007669"/>
    <property type="project" value="UniProtKB-ARBA"/>
</dbReference>
<evidence type="ECO:0000256" key="1">
    <source>
        <dbReference type="ARBA" id="ARBA00006484"/>
    </source>
</evidence>
<evidence type="ECO:0000313" key="5">
    <source>
        <dbReference type="EMBL" id="SSD59479.1"/>
    </source>
</evidence>
<reference evidence="6" key="1">
    <citation type="submission" date="2018-06" db="EMBL/GenBank/DDBJ databases">
        <authorList>
            <person name="Guldener U."/>
        </authorList>
    </citation>
    <scope>NUCLEOTIDE SEQUENCE [LARGE SCALE GENOMIC DNA]</scope>
    <source>
        <strain evidence="6">UTAD17</strain>
    </source>
</reference>
<dbReference type="Proteomes" id="UP000262825">
    <property type="component" value="Unassembled WGS sequence"/>
</dbReference>
<dbReference type="GO" id="GO:0050664">
    <property type="term" value="F:oxidoreductase activity, acting on NAD(P)H, oxygen as acceptor"/>
    <property type="evidence" value="ECO:0007669"/>
    <property type="project" value="TreeGrafter"/>
</dbReference>
<keyword evidence="6" id="KW-1185">Reference proteome</keyword>
<dbReference type="SUPFAM" id="SSF51735">
    <property type="entry name" value="NAD(P)-binding Rossmann-fold domains"/>
    <property type="match status" value="1"/>
</dbReference>
<sequence length="351" mass="38407">MTINSNSSSKDSFTTKTNAPQPIVQSATPTEQILPNVDNIVPNFRLDDYVTVVTGGSGGLAHTLCQALLLQGSSLALVDLDLLKLKDVRDKLNSFIKQNNITPKNSNPVKISIWECDVSNSNEVNEIVSKITSEHDGTIPFKLVHTAGFCNNIPAEQYDPVKAEYLVKVNLMGSLYFAQALTNLHLTSQNIPKNRRRLSISTKVDETKNNIDDKVVVDALALPNFKGKVSFVFIGSMSGLIVNTPQPQVAYNMSKAGVIHMVKSLACEWAKYGIRINCISPGYIATDLTKKVISQSAEGAALQKEWTSRIPLGRMAEPKEFVGAMLYLLSDNASTYTTGENMIIDGGYTCW</sequence>
<dbReference type="VEuPathDB" id="FungiDB:SCODWIG_01240"/>
<evidence type="ECO:0000313" key="6">
    <source>
        <dbReference type="Proteomes" id="UP000262825"/>
    </source>
</evidence>
<evidence type="ECO:0000256" key="4">
    <source>
        <dbReference type="SAM" id="MobiDB-lite"/>
    </source>
</evidence>
<protein>
    <submittedName>
        <fullName evidence="5">Related to D-arabinitol 2-dehydrogenase [ribulose-forming]</fullName>
    </submittedName>
</protein>
<dbReference type="InterPro" id="IPR020904">
    <property type="entry name" value="Sc_DH/Rdtase_CS"/>
</dbReference>
<dbReference type="AlphaFoldDB" id="A0A376B4H8"/>
<dbReference type="PANTHER" id="PTHR43008:SF14">
    <property type="entry name" value="DEHYDROGENASE ARBD, PUTATIVE-RELATED"/>
    <property type="match status" value="1"/>
</dbReference>
<dbReference type="InterPro" id="IPR036291">
    <property type="entry name" value="NAD(P)-bd_dom_sf"/>
</dbReference>
<dbReference type="Pfam" id="PF00106">
    <property type="entry name" value="adh_short"/>
    <property type="match status" value="1"/>
</dbReference>
<gene>
    <name evidence="5" type="ORF">SCODWIG_01240</name>
</gene>
<dbReference type="OrthoDB" id="5325318at2759"/>
<evidence type="ECO:0000256" key="2">
    <source>
        <dbReference type="ARBA" id="ARBA00022857"/>
    </source>
</evidence>
<evidence type="ECO:0000256" key="3">
    <source>
        <dbReference type="ARBA" id="ARBA00023002"/>
    </source>
</evidence>
<keyword evidence="2" id="KW-0521">NADP</keyword>
<proteinExistence type="inferred from homology"/>
<dbReference type="Pfam" id="PF13561">
    <property type="entry name" value="adh_short_C2"/>
    <property type="match status" value="1"/>
</dbReference>
<dbReference type="PRINTS" id="PR00081">
    <property type="entry name" value="GDHRDH"/>
</dbReference>
<name>A0A376B4H8_9ASCO</name>
<dbReference type="InterPro" id="IPR002347">
    <property type="entry name" value="SDR_fam"/>
</dbReference>
<dbReference type="PANTHER" id="PTHR43008">
    <property type="entry name" value="BENZIL REDUCTASE"/>
    <property type="match status" value="1"/>
</dbReference>
<dbReference type="EMBL" id="UFAJ01000149">
    <property type="protein sequence ID" value="SSD59479.1"/>
    <property type="molecule type" value="Genomic_DNA"/>
</dbReference>
<accession>A0A376B4H8</accession>
<dbReference type="PROSITE" id="PS00061">
    <property type="entry name" value="ADH_SHORT"/>
    <property type="match status" value="1"/>
</dbReference>